<dbReference type="AlphaFoldDB" id="A0A451D2M0"/>
<evidence type="ECO:0000256" key="5">
    <source>
        <dbReference type="ARBA" id="ARBA00023316"/>
    </source>
</evidence>
<keyword evidence="5" id="KW-0961">Cell wall biogenesis/degradation</keyword>
<dbReference type="Pfam" id="PF11741">
    <property type="entry name" value="AMIN"/>
    <property type="match status" value="1"/>
</dbReference>
<keyword evidence="4 7" id="KW-0378">Hydrolase</keyword>
<comment type="similarity">
    <text evidence="2">Belongs to the N-acetylmuramoyl-L-alanine amidase 3 family.</text>
</comment>
<evidence type="ECO:0000256" key="3">
    <source>
        <dbReference type="ARBA" id="ARBA00011901"/>
    </source>
</evidence>
<organism evidence="7 8">
    <name type="scientific">Candidatus Erwinia haradaeae</name>
    <dbReference type="NCBI Taxonomy" id="1922217"/>
    <lineage>
        <taxon>Bacteria</taxon>
        <taxon>Pseudomonadati</taxon>
        <taxon>Pseudomonadota</taxon>
        <taxon>Gammaproteobacteria</taxon>
        <taxon>Enterobacterales</taxon>
        <taxon>Erwiniaceae</taxon>
        <taxon>Erwinia</taxon>
    </lineage>
</organism>
<dbReference type="Pfam" id="PF01520">
    <property type="entry name" value="Amidase_3"/>
    <property type="match status" value="1"/>
</dbReference>
<comment type="catalytic activity">
    <reaction evidence="1">
        <text>Hydrolyzes the link between N-acetylmuramoyl residues and L-amino acid residues in certain cell-wall glycopeptides.</text>
        <dbReference type="EC" id="3.5.1.28"/>
    </reaction>
</comment>
<gene>
    <name evidence="7" type="primary">amiB</name>
    <name evidence="7" type="ORF">ERCICUMA2628_432</name>
</gene>
<feature type="domain" description="MurNAc-LAA" evidence="6">
    <location>
        <begin position="245"/>
        <end position="405"/>
    </location>
</feature>
<dbReference type="GO" id="GO:0071555">
    <property type="term" value="P:cell wall organization"/>
    <property type="evidence" value="ECO:0007669"/>
    <property type="project" value="UniProtKB-KW"/>
</dbReference>
<dbReference type="InterPro" id="IPR021731">
    <property type="entry name" value="AMIN_dom"/>
</dbReference>
<dbReference type="PANTHER" id="PTHR30404:SF6">
    <property type="entry name" value="N-ACETYLMURAMOYL-L-ALANINE AMIDASE AMIB"/>
    <property type="match status" value="1"/>
</dbReference>
<dbReference type="CDD" id="cd02696">
    <property type="entry name" value="MurNAc-LAA"/>
    <property type="match status" value="1"/>
</dbReference>
<dbReference type="EMBL" id="LR217703">
    <property type="protein sequence ID" value="VFP79896.1"/>
    <property type="molecule type" value="Genomic_DNA"/>
</dbReference>
<evidence type="ECO:0000256" key="2">
    <source>
        <dbReference type="ARBA" id="ARBA00010860"/>
    </source>
</evidence>
<dbReference type="Proteomes" id="UP000294412">
    <property type="component" value="Chromosome"/>
</dbReference>
<dbReference type="Gene3D" id="2.60.40.3500">
    <property type="match status" value="1"/>
</dbReference>
<reference evidence="7 8" key="1">
    <citation type="submission" date="2019-02" db="EMBL/GenBank/DDBJ databases">
        <authorList>
            <person name="Manzano-Marin A."/>
            <person name="Manzano-Marin A."/>
        </authorList>
    </citation>
    <scope>NUCLEOTIDE SEQUENCE [LARGE SCALE GENOMIC DNA]</scope>
    <source>
        <strain evidence="7 8">ErCicuneomaculata</strain>
    </source>
</reference>
<dbReference type="SMART" id="SM00646">
    <property type="entry name" value="Ami_3"/>
    <property type="match status" value="1"/>
</dbReference>
<dbReference type="GO" id="GO:0009253">
    <property type="term" value="P:peptidoglycan catabolic process"/>
    <property type="evidence" value="ECO:0007669"/>
    <property type="project" value="InterPro"/>
</dbReference>
<sequence precursor="true">MIFNFNILCALLLFFFLFSVKAANLLDINVSNSRNLAKITLIFSTKPVYISFPLHQPDRIVLDIHHSVMLRELSLNFHSKNIVKRIRTSIGKNKNSIRLVFYLTHGWKMKVSRTRTSTRYNILLTIFLHQRASTLPSYSKFLEKQAIRPLIESSLKRRLSKIHTKRIKKSSNISKFSHKNSKIIVAIDAGHGGQDPGAIGVRGLKEKNVTIAIARKLKKYLDSDPMFIGVMTRNADNFISVKARSEIAYAKKVHMLISIHADSAPNHKASGVSAWILSNRRANSEMAKWLEKHEKQSELLGKVNRNLLDHYQTDLYLNQALLDLQFYQSQRVSYDIATKVLAQLKRISILHKKKPEYASLGVLRSPCIPSFLIEVGFISNLKEEKLLGNCLYQQKITKLIYQGLQTYFLLNPLQSENKKT</sequence>
<dbReference type="Gene3D" id="3.40.630.40">
    <property type="entry name" value="Zn-dependent exopeptidases"/>
    <property type="match status" value="1"/>
</dbReference>
<dbReference type="InterPro" id="IPR050695">
    <property type="entry name" value="N-acetylmuramoyl_amidase_3"/>
</dbReference>
<proteinExistence type="inferred from homology"/>
<dbReference type="GO" id="GO:0030288">
    <property type="term" value="C:outer membrane-bounded periplasmic space"/>
    <property type="evidence" value="ECO:0007669"/>
    <property type="project" value="TreeGrafter"/>
</dbReference>
<evidence type="ECO:0000256" key="1">
    <source>
        <dbReference type="ARBA" id="ARBA00001561"/>
    </source>
</evidence>
<evidence type="ECO:0000313" key="8">
    <source>
        <dbReference type="Proteomes" id="UP000294412"/>
    </source>
</evidence>
<evidence type="ECO:0000313" key="7">
    <source>
        <dbReference type="EMBL" id="VFP79896.1"/>
    </source>
</evidence>
<protein>
    <recommendedName>
        <fullName evidence="3">N-acetylmuramoyl-L-alanine amidase</fullName>
        <ecNumber evidence="3">3.5.1.28</ecNumber>
    </recommendedName>
</protein>
<dbReference type="OrthoDB" id="9806267at2"/>
<evidence type="ECO:0000259" key="6">
    <source>
        <dbReference type="SMART" id="SM00646"/>
    </source>
</evidence>
<evidence type="ECO:0000256" key="4">
    <source>
        <dbReference type="ARBA" id="ARBA00022801"/>
    </source>
</evidence>
<dbReference type="SUPFAM" id="SSF53187">
    <property type="entry name" value="Zn-dependent exopeptidases"/>
    <property type="match status" value="1"/>
</dbReference>
<accession>A0A451D2M0</accession>
<name>A0A451D2M0_9GAMM</name>
<dbReference type="PANTHER" id="PTHR30404">
    <property type="entry name" value="N-ACETYLMURAMOYL-L-ALANINE AMIDASE"/>
    <property type="match status" value="1"/>
</dbReference>
<dbReference type="EC" id="3.5.1.28" evidence="3"/>
<dbReference type="GO" id="GO:0008745">
    <property type="term" value="F:N-acetylmuramoyl-L-alanine amidase activity"/>
    <property type="evidence" value="ECO:0007669"/>
    <property type="project" value="UniProtKB-EC"/>
</dbReference>
<dbReference type="InterPro" id="IPR002508">
    <property type="entry name" value="MurNAc-LAA_cat"/>
</dbReference>